<feature type="transmembrane region" description="Helical" evidence="1">
    <location>
        <begin position="226"/>
        <end position="244"/>
    </location>
</feature>
<feature type="transmembrane region" description="Helical" evidence="1">
    <location>
        <begin position="164"/>
        <end position="181"/>
    </location>
</feature>
<feature type="transmembrane region" description="Helical" evidence="1">
    <location>
        <begin position="273"/>
        <end position="291"/>
    </location>
</feature>
<evidence type="ECO:0000313" key="5">
    <source>
        <dbReference type="Proteomes" id="UP000600171"/>
    </source>
</evidence>
<dbReference type="PANTHER" id="PTHR23028:SF53">
    <property type="entry name" value="ACYL_TRANSF_3 DOMAIN-CONTAINING PROTEIN"/>
    <property type="match status" value="1"/>
</dbReference>
<dbReference type="GO" id="GO:0009103">
    <property type="term" value="P:lipopolysaccharide biosynthetic process"/>
    <property type="evidence" value="ECO:0007669"/>
    <property type="project" value="TreeGrafter"/>
</dbReference>
<evidence type="ECO:0000259" key="2">
    <source>
        <dbReference type="Pfam" id="PF01757"/>
    </source>
</evidence>
<keyword evidence="4" id="KW-0012">Acyltransferase</keyword>
<evidence type="ECO:0000259" key="3">
    <source>
        <dbReference type="Pfam" id="PF19040"/>
    </source>
</evidence>
<proteinExistence type="predicted"/>
<comment type="caution">
    <text evidence="4">The sequence shown here is derived from an EMBL/GenBank/DDBJ whole genome shotgun (WGS) entry which is preliminary data.</text>
</comment>
<evidence type="ECO:0000313" key="4">
    <source>
        <dbReference type="EMBL" id="GGH60259.1"/>
    </source>
</evidence>
<evidence type="ECO:0000256" key="1">
    <source>
        <dbReference type="SAM" id="Phobius"/>
    </source>
</evidence>
<feature type="transmembrane region" description="Helical" evidence="1">
    <location>
        <begin position="188"/>
        <end position="206"/>
    </location>
</feature>
<feature type="transmembrane region" description="Helical" evidence="1">
    <location>
        <begin position="51"/>
        <end position="68"/>
    </location>
</feature>
<dbReference type="PANTHER" id="PTHR23028">
    <property type="entry name" value="ACETYLTRANSFERASE"/>
    <property type="match status" value="1"/>
</dbReference>
<feature type="transmembrane region" description="Helical" evidence="1">
    <location>
        <begin position="29"/>
        <end position="45"/>
    </location>
</feature>
<feature type="transmembrane region" description="Helical" evidence="1">
    <location>
        <begin position="312"/>
        <end position="333"/>
    </location>
</feature>
<keyword evidence="1" id="KW-1133">Transmembrane helix</keyword>
<gene>
    <name evidence="4" type="ORF">GCM10007359_08260</name>
</gene>
<dbReference type="GO" id="GO:0016747">
    <property type="term" value="F:acyltransferase activity, transferring groups other than amino-acyl groups"/>
    <property type="evidence" value="ECO:0007669"/>
    <property type="project" value="InterPro"/>
</dbReference>
<dbReference type="RefSeq" id="WP_188359035.1">
    <property type="nucleotide sequence ID" value="NZ_BMDC01000001.1"/>
</dbReference>
<keyword evidence="1" id="KW-0812">Transmembrane</keyword>
<feature type="transmembrane region" description="Helical" evidence="1">
    <location>
        <begin position="379"/>
        <end position="397"/>
    </location>
</feature>
<dbReference type="InterPro" id="IPR002656">
    <property type="entry name" value="Acyl_transf_3_dom"/>
</dbReference>
<dbReference type="InterPro" id="IPR050879">
    <property type="entry name" value="Acyltransferase_3"/>
</dbReference>
<protein>
    <submittedName>
        <fullName evidence="4">Acyltransferase</fullName>
    </submittedName>
</protein>
<keyword evidence="1" id="KW-0472">Membrane</keyword>
<dbReference type="EMBL" id="BMDC01000001">
    <property type="protein sequence ID" value="GGH60259.1"/>
    <property type="molecule type" value="Genomic_DNA"/>
</dbReference>
<reference evidence="4 5" key="1">
    <citation type="journal article" date="2014" name="Int. J. Syst. Evol. Microbiol.">
        <title>Complete genome sequence of Corynebacterium casei LMG S-19264T (=DSM 44701T), isolated from a smear-ripened cheese.</title>
        <authorList>
            <consortium name="US DOE Joint Genome Institute (JGI-PGF)"/>
            <person name="Walter F."/>
            <person name="Albersmeier A."/>
            <person name="Kalinowski J."/>
            <person name="Ruckert C."/>
        </authorList>
    </citation>
    <scope>NUCLEOTIDE SEQUENCE [LARGE SCALE GENOMIC DNA]</scope>
    <source>
        <strain evidence="4 5">CCM 8669</strain>
    </source>
</reference>
<organism evidence="4 5">
    <name type="scientific">Rothia aerolata</name>
    <dbReference type="NCBI Taxonomy" id="1812262"/>
    <lineage>
        <taxon>Bacteria</taxon>
        <taxon>Bacillati</taxon>
        <taxon>Actinomycetota</taxon>
        <taxon>Actinomycetes</taxon>
        <taxon>Micrococcales</taxon>
        <taxon>Micrococcaceae</taxon>
        <taxon>Rothia</taxon>
    </lineage>
</organism>
<feature type="transmembrane region" description="Helical" evidence="1">
    <location>
        <begin position="339"/>
        <end position="358"/>
    </location>
</feature>
<dbReference type="InterPro" id="IPR043968">
    <property type="entry name" value="SGNH"/>
</dbReference>
<dbReference type="Proteomes" id="UP000600171">
    <property type="component" value="Unassembled WGS sequence"/>
</dbReference>
<feature type="transmembrane region" description="Helical" evidence="1">
    <location>
        <begin position="251"/>
        <end position="267"/>
    </location>
</feature>
<dbReference type="AlphaFoldDB" id="A0A917IPW0"/>
<accession>A0A917IPW0</accession>
<keyword evidence="5" id="KW-1185">Reference proteome</keyword>
<name>A0A917IPW0_9MICC</name>
<dbReference type="GO" id="GO:0016020">
    <property type="term" value="C:membrane"/>
    <property type="evidence" value="ECO:0007669"/>
    <property type="project" value="TreeGrafter"/>
</dbReference>
<keyword evidence="4" id="KW-0808">Transferase</keyword>
<dbReference type="Pfam" id="PF01757">
    <property type="entry name" value="Acyl_transf_3"/>
    <property type="match status" value="1"/>
</dbReference>
<sequence>MKTLTSPEHRVETAPAAQPTRKFRPEIQGLRALAVLLVAAYHFWFGRVSGGVDVFLLISAFLMAGSFARKIEKGTFAGIRTVLTYWIHVFKRILPLATLTVVATLAGAYFWLPAERWLSLLSEARSVMLYRENWWSIKNTVDYYAADTSSASPFRHFWSLSLQGQIYLLWPLLFLLAWALVKTFRFKALPTLLVIFGAVFAYSLNFSIKLTASDQQIAYFHTEARLWEFALGTLVALALPLFRLKNITRAIMGWAGIAMIISCGFIFDVEGAFPGYAALWPTLAASFIIIAGDTQTKFGPEKLLTIKPLLKLGGFSYALYLVHWPLLVFYLYRVDQEKAGFGAGLVLLAISIVIAWAITKFIETPLRTWKWSEAKPIRALGVVAVCVLLGLIPIASWNKAIATTTLQAQANRGLNNEGAKTLEAGFVYEGEENPTVIPVRTSGKDWADRGPLCVETNPDWDLDEAQARDCHHTVVNDQPSKTVVAVGNSHMQMWAPVLRQLAEDQDWDLTMMTTGGCFYGTEDIKDDELFEDCLESSASMHDLISDLDPDLVFMTATRSAPDEDDELLAGAENRVDQLLADGRTVVGIRDTPRLATMHKDCLDRGGNEETCAMDPGQDVYSDPQLEIEVEKPGFGAVNMSDVVCPENSCPVTIGNIYVYQDYDHINATYAETTYDFFAQRALDAISRAETNSGKSAQTS</sequence>
<feature type="domain" description="SGNH" evidence="3">
    <location>
        <begin position="466"/>
        <end position="672"/>
    </location>
</feature>
<feature type="transmembrane region" description="Helical" evidence="1">
    <location>
        <begin position="89"/>
        <end position="112"/>
    </location>
</feature>
<feature type="domain" description="Acyltransferase 3" evidence="2">
    <location>
        <begin position="26"/>
        <end position="359"/>
    </location>
</feature>
<dbReference type="Pfam" id="PF19040">
    <property type="entry name" value="SGNH"/>
    <property type="match status" value="1"/>
</dbReference>